<sequence length="94" mass="11200">MLLMFGYSIDWNLLWQRINKAFATTNLLAFLDVLISIAFLAEWTIFSYSSELIIYIRVVISVQKLNFRDFSKNRTFYFSVWDLSVVSRLFLQLN</sequence>
<reference evidence="2" key="1">
    <citation type="submission" date="2016-11" db="UniProtKB">
        <authorList>
            <consortium name="WormBaseParasite"/>
        </authorList>
    </citation>
    <scope>IDENTIFICATION</scope>
</reference>
<evidence type="ECO:0000313" key="2">
    <source>
        <dbReference type="WBParaSite" id="Hba_06113"/>
    </source>
</evidence>
<accession>A0A1I7WLV5</accession>
<evidence type="ECO:0000313" key="1">
    <source>
        <dbReference type="Proteomes" id="UP000095283"/>
    </source>
</evidence>
<name>A0A1I7WLV5_HETBA</name>
<organism evidence="1 2">
    <name type="scientific">Heterorhabditis bacteriophora</name>
    <name type="common">Entomopathogenic nematode worm</name>
    <dbReference type="NCBI Taxonomy" id="37862"/>
    <lineage>
        <taxon>Eukaryota</taxon>
        <taxon>Metazoa</taxon>
        <taxon>Ecdysozoa</taxon>
        <taxon>Nematoda</taxon>
        <taxon>Chromadorea</taxon>
        <taxon>Rhabditida</taxon>
        <taxon>Rhabditina</taxon>
        <taxon>Rhabditomorpha</taxon>
        <taxon>Strongyloidea</taxon>
        <taxon>Heterorhabditidae</taxon>
        <taxon>Heterorhabditis</taxon>
    </lineage>
</organism>
<dbReference type="WBParaSite" id="Hba_06113">
    <property type="protein sequence ID" value="Hba_06113"/>
    <property type="gene ID" value="Hba_06113"/>
</dbReference>
<protein>
    <submittedName>
        <fullName evidence="2">G_PROTEIN_RECEP_F1_2 domain-containing protein</fullName>
    </submittedName>
</protein>
<dbReference type="Proteomes" id="UP000095283">
    <property type="component" value="Unplaced"/>
</dbReference>
<dbReference type="AlphaFoldDB" id="A0A1I7WLV5"/>
<proteinExistence type="predicted"/>
<keyword evidence="1" id="KW-1185">Reference proteome</keyword>